<feature type="transmembrane region" description="Helical" evidence="3">
    <location>
        <begin position="49"/>
        <end position="68"/>
    </location>
</feature>
<dbReference type="PROSITE" id="PS51450">
    <property type="entry name" value="LRR"/>
    <property type="match status" value="2"/>
</dbReference>
<dbReference type="PANTHER" id="PTHR24366">
    <property type="entry name" value="IG(IMMUNOGLOBULIN) AND LRR(LEUCINE RICH REPEAT) DOMAINS"/>
    <property type="match status" value="1"/>
</dbReference>
<dbReference type="InterPro" id="IPR003591">
    <property type="entry name" value="Leu-rich_rpt_typical-subtyp"/>
</dbReference>
<keyword evidence="3" id="KW-1133">Transmembrane helix</keyword>
<comment type="caution">
    <text evidence="5">The sequence shown here is derived from an EMBL/GenBank/DDBJ whole genome shotgun (WGS) entry which is preliminary data.</text>
</comment>
<dbReference type="AlphaFoldDB" id="A0A8S3TBV1"/>
<keyword evidence="6" id="KW-1185">Reference proteome</keyword>
<keyword evidence="3" id="KW-0812">Transmembrane</keyword>
<dbReference type="Pfam" id="PF22572">
    <property type="entry name" value="GPR158_179_EC"/>
    <property type="match status" value="1"/>
</dbReference>
<evidence type="ECO:0000256" key="2">
    <source>
        <dbReference type="ARBA" id="ARBA00022737"/>
    </source>
</evidence>
<accession>A0A8S3TBV1</accession>
<proteinExistence type="predicted"/>
<dbReference type="EMBL" id="CAJPWZ010002010">
    <property type="protein sequence ID" value="CAG2228857.1"/>
    <property type="molecule type" value="Genomic_DNA"/>
</dbReference>
<evidence type="ECO:0000313" key="6">
    <source>
        <dbReference type="Proteomes" id="UP000683360"/>
    </source>
</evidence>
<evidence type="ECO:0000259" key="4">
    <source>
        <dbReference type="Pfam" id="PF22572"/>
    </source>
</evidence>
<dbReference type="InterPro" id="IPR054714">
    <property type="entry name" value="GPR158_179_extracellular"/>
</dbReference>
<dbReference type="InterPro" id="IPR032675">
    <property type="entry name" value="LRR_dom_sf"/>
</dbReference>
<feature type="domain" description="GPR158/179 extracellular" evidence="4">
    <location>
        <begin position="415"/>
        <end position="510"/>
    </location>
</feature>
<dbReference type="PANTHER" id="PTHR24366:SF96">
    <property type="entry name" value="LEUCINE RICH REPEAT CONTAINING 53"/>
    <property type="match status" value="1"/>
</dbReference>
<dbReference type="SMART" id="SM00369">
    <property type="entry name" value="LRR_TYP"/>
    <property type="match status" value="5"/>
</dbReference>
<keyword evidence="1" id="KW-0433">Leucine-rich repeat</keyword>
<name>A0A8S3TBV1_MYTED</name>
<dbReference type="InterPro" id="IPR001611">
    <property type="entry name" value="Leu-rich_rpt"/>
</dbReference>
<evidence type="ECO:0000256" key="1">
    <source>
        <dbReference type="ARBA" id="ARBA00022614"/>
    </source>
</evidence>
<keyword evidence="2" id="KW-0677">Repeat</keyword>
<dbReference type="Pfam" id="PF13855">
    <property type="entry name" value="LRR_8"/>
    <property type="match status" value="2"/>
</dbReference>
<organism evidence="5 6">
    <name type="scientific">Mytilus edulis</name>
    <name type="common">Blue mussel</name>
    <dbReference type="NCBI Taxonomy" id="6550"/>
    <lineage>
        <taxon>Eukaryota</taxon>
        <taxon>Metazoa</taxon>
        <taxon>Spiralia</taxon>
        <taxon>Lophotrochozoa</taxon>
        <taxon>Mollusca</taxon>
        <taxon>Bivalvia</taxon>
        <taxon>Autobranchia</taxon>
        <taxon>Pteriomorphia</taxon>
        <taxon>Mytilida</taxon>
        <taxon>Mytiloidea</taxon>
        <taxon>Mytilidae</taxon>
        <taxon>Mytilinae</taxon>
        <taxon>Mytilus</taxon>
    </lineage>
</organism>
<dbReference type="SUPFAM" id="SSF52058">
    <property type="entry name" value="L domain-like"/>
    <property type="match status" value="1"/>
</dbReference>
<evidence type="ECO:0000313" key="5">
    <source>
        <dbReference type="EMBL" id="CAG2228857.1"/>
    </source>
</evidence>
<sequence length="533" mass="61031">MTSSMKIWHDYITKRYILCYYINSKHSDEDCHYIQQNIVSNLRNKKMKLVIVVTTLLLIMAFGIQISSQASCTAMCTKLNHDRCYGCCHAKDCFNGGNCDSLTKRCVCNGCMGMKAGAAGKPIKLSLKEAFTFTTQSLLIIAVIYEQSNFKIMRFERRQSTVPFINRQTRKTEVMIELYDLSNLENIDLSYNKISKDSIKDEDLDSEIGRAKRLTVQGNDLGSLEDLTFVPFYFLKLEYLDLSYCSLKSLQDMSIINLGNLKFLNLSYNFLSDFDEDFLPGEMGLEQLDISYNKITTVKKVPVLIELKVLHMDYNGIDFIKDGAFSTLLGLEVLSLVENNMKTLRPNMLPLKSIFSLKEIRLDKNPWRCDCNMKWLLNDMDDDFNFKNFTLMNGSTDIQDENIVMYFAKQEDGYWSQPYFDCGFSDIWLVTFSVPIFGQDATGKPAFKGVAFIDMNLNDTDINQCDLDDDDESIDIFLNVFRSTHECLPDTKCQFLPGLGFKKGGYSCLQVNGSFSNSEGTYSLTESHELFYK</sequence>
<gene>
    <name evidence="5" type="ORF">MEDL_41815</name>
</gene>
<dbReference type="Gene3D" id="3.80.10.10">
    <property type="entry name" value="Ribonuclease Inhibitor"/>
    <property type="match status" value="1"/>
</dbReference>
<dbReference type="Proteomes" id="UP000683360">
    <property type="component" value="Unassembled WGS sequence"/>
</dbReference>
<dbReference type="OrthoDB" id="6099413at2759"/>
<keyword evidence="3" id="KW-0472">Membrane</keyword>
<protein>
    <submittedName>
        <fullName evidence="5">GPR158</fullName>
    </submittedName>
</protein>
<reference evidence="5" key="1">
    <citation type="submission" date="2021-03" db="EMBL/GenBank/DDBJ databases">
        <authorList>
            <person name="Bekaert M."/>
        </authorList>
    </citation>
    <scope>NUCLEOTIDE SEQUENCE</scope>
</reference>
<evidence type="ECO:0000256" key="3">
    <source>
        <dbReference type="SAM" id="Phobius"/>
    </source>
</evidence>